<dbReference type="Proteomes" id="UP001520654">
    <property type="component" value="Unassembled WGS sequence"/>
</dbReference>
<proteinExistence type="predicted"/>
<organism evidence="1 2">
    <name type="scientific">Streptomyces flavotricini</name>
    <dbReference type="NCBI Taxonomy" id="66888"/>
    <lineage>
        <taxon>Bacteria</taxon>
        <taxon>Bacillati</taxon>
        <taxon>Actinomycetota</taxon>
        <taxon>Actinomycetes</taxon>
        <taxon>Kitasatosporales</taxon>
        <taxon>Streptomycetaceae</taxon>
        <taxon>Streptomyces</taxon>
    </lineage>
</organism>
<name>A0ABS8E191_9ACTN</name>
<dbReference type="EMBL" id="JAINUL010000001">
    <property type="protein sequence ID" value="MCC0094699.1"/>
    <property type="molecule type" value="Genomic_DNA"/>
</dbReference>
<reference evidence="1 2" key="1">
    <citation type="submission" date="2021-08" db="EMBL/GenBank/DDBJ databases">
        <title>Genomic Architecture of Streptomyces flavotricini NGL1 and Streptomyces erythrochromogenes HMS4 With Differential Plant Beneficial attributes and laccase production capabilities.</title>
        <authorList>
            <person name="Salwan R."/>
            <person name="Kaur R."/>
            <person name="Sharma V."/>
        </authorList>
    </citation>
    <scope>NUCLEOTIDE SEQUENCE [LARGE SCALE GENOMIC DNA]</scope>
    <source>
        <strain evidence="1 2">NGL1</strain>
    </source>
</reference>
<protein>
    <submittedName>
        <fullName evidence="1">Uncharacterized protein</fullName>
    </submittedName>
</protein>
<keyword evidence="2" id="KW-1185">Reference proteome</keyword>
<evidence type="ECO:0000313" key="1">
    <source>
        <dbReference type="EMBL" id="MCC0094699.1"/>
    </source>
</evidence>
<dbReference type="RefSeq" id="WP_229335263.1">
    <property type="nucleotide sequence ID" value="NZ_JAINUL010000001.1"/>
</dbReference>
<sequence>MIARLHRRQHTAEASLGNALERPVSFTRELSHRIVASWDRLDLRSEFAEREGWSEVQWAAHLSQAQPRSEAGDSPRFLHFGIRLHRLDRPLAPAQWSEIAHRLARTAGLAAPMHGEPCRWIALQFRHGRLDVIASLVREDGTLARTPRRLAEELARQARILETEFDLIPARPPAAREEQLIAEPLVAAEATPAQIAEQIRALTDEVNGNLAQARHLAEQAGHQLATRPEVYARRGAHQLEWAAGRLYGLLHDLEGTAETLANPPALLRNAVVRSTRRPARAARRSR</sequence>
<gene>
    <name evidence="1" type="ORF">K7B10_07855</name>
</gene>
<comment type="caution">
    <text evidence="1">The sequence shown here is derived from an EMBL/GenBank/DDBJ whole genome shotgun (WGS) entry which is preliminary data.</text>
</comment>
<accession>A0ABS8E191</accession>
<evidence type="ECO:0000313" key="2">
    <source>
        <dbReference type="Proteomes" id="UP001520654"/>
    </source>
</evidence>